<proteinExistence type="predicted"/>
<keyword evidence="1" id="KW-0472">Membrane</keyword>
<dbReference type="InterPro" id="IPR025058">
    <property type="entry name" value="DUF3995"/>
</dbReference>
<dbReference type="Proteomes" id="UP001500051">
    <property type="component" value="Unassembled WGS sequence"/>
</dbReference>
<dbReference type="EMBL" id="BAAAYX010000004">
    <property type="protein sequence ID" value="GAA3701768.1"/>
    <property type="molecule type" value="Genomic_DNA"/>
</dbReference>
<evidence type="ECO:0000256" key="1">
    <source>
        <dbReference type="SAM" id="Phobius"/>
    </source>
</evidence>
<name>A0ABP7D7N3_9ACTN</name>
<keyword evidence="1" id="KW-1133">Transmembrane helix</keyword>
<reference evidence="3" key="1">
    <citation type="journal article" date="2019" name="Int. J. Syst. Evol. Microbiol.">
        <title>The Global Catalogue of Microorganisms (GCM) 10K type strain sequencing project: providing services to taxonomists for standard genome sequencing and annotation.</title>
        <authorList>
            <consortium name="The Broad Institute Genomics Platform"/>
            <consortium name="The Broad Institute Genome Sequencing Center for Infectious Disease"/>
            <person name="Wu L."/>
            <person name="Ma J."/>
        </authorList>
    </citation>
    <scope>NUCLEOTIDE SEQUENCE [LARGE SCALE GENOMIC DNA]</scope>
    <source>
        <strain evidence="3">JCM 16548</strain>
    </source>
</reference>
<sequence>MRPAIDPGRARLSLLAVGAAAAFGLVHAAFSAYWAIGGDWLLRTVGAWAVGLRDDSPTAAALGLGAVALVKAVAAVVPVLVAYGRLPWRPLLRAVSWVGGGFLILYGGVNVVVSGAVLAGLITPDGGFDRPAMIGHAFLWDPLFALWGAALVVSLALSRTGEPRDR</sequence>
<comment type="caution">
    <text evidence="2">The sequence shown here is derived from an EMBL/GenBank/DDBJ whole genome shotgun (WGS) entry which is preliminary data.</text>
</comment>
<keyword evidence="1" id="KW-0812">Transmembrane</keyword>
<feature type="transmembrane region" description="Helical" evidence="1">
    <location>
        <begin position="59"/>
        <end position="83"/>
    </location>
</feature>
<feature type="transmembrane region" description="Helical" evidence="1">
    <location>
        <begin position="134"/>
        <end position="157"/>
    </location>
</feature>
<evidence type="ECO:0000313" key="2">
    <source>
        <dbReference type="EMBL" id="GAA3701768.1"/>
    </source>
</evidence>
<organism evidence="2 3">
    <name type="scientific">Microlunatus aurantiacus</name>
    <dbReference type="NCBI Taxonomy" id="446786"/>
    <lineage>
        <taxon>Bacteria</taxon>
        <taxon>Bacillati</taxon>
        <taxon>Actinomycetota</taxon>
        <taxon>Actinomycetes</taxon>
        <taxon>Propionibacteriales</taxon>
        <taxon>Propionibacteriaceae</taxon>
        <taxon>Microlunatus</taxon>
    </lineage>
</organism>
<dbReference type="RefSeq" id="WP_344812018.1">
    <property type="nucleotide sequence ID" value="NZ_BAAAYX010000004.1"/>
</dbReference>
<evidence type="ECO:0000313" key="3">
    <source>
        <dbReference type="Proteomes" id="UP001500051"/>
    </source>
</evidence>
<feature type="transmembrane region" description="Helical" evidence="1">
    <location>
        <begin position="95"/>
        <end position="122"/>
    </location>
</feature>
<gene>
    <name evidence="2" type="ORF">GCM10022204_18280</name>
</gene>
<keyword evidence="3" id="KW-1185">Reference proteome</keyword>
<protein>
    <submittedName>
        <fullName evidence="2">DUF3995 domain-containing protein</fullName>
    </submittedName>
</protein>
<dbReference type="Pfam" id="PF13160">
    <property type="entry name" value="DUF3995"/>
    <property type="match status" value="1"/>
</dbReference>
<accession>A0ABP7D7N3</accession>